<dbReference type="RefSeq" id="WP_146040219.1">
    <property type="nucleotide sequence ID" value="NZ_JANJZD010000069.1"/>
</dbReference>
<name>A0A2K4ZQJ8_9FIRM</name>
<evidence type="ECO:0000313" key="1">
    <source>
        <dbReference type="EMBL" id="SOY32768.1"/>
    </source>
</evidence>
<organism evidence="1 2">
    <name type="scientific">Acetatifactor muris</name>
    <dbReference type="NCBI Taxonomy" id="879566"/>
    <lineage>
        <taxon>Bacteria</taxon>
        <taxon>Bacillati</taxon>
        <taxon>Bacillota</taxon>
        <taxon>Clostridia</taxon>
        <taxon>Lachnospirales</taxon>
        <taxon>Lachnospiraceae</taxon>
        <taxon>Acetatifactor</taxon>
    </lineage>
</organism>
<evidence type="ECO:0000313" key="2">
    <source>
        <dbReference type="Proteomes" id="UP000236311"/>
    </source>
</evidence>
<sequence length="98" mass="11129">MASRLSIEEERLKVGQVRTIKSNNGKKIDSITLLLSNNVKVLFVPKNNGTLEFTISDPNIDMSNLDCTISEEVLYDLTIQIKNAYNQVVLNEREEKET</sequence>
<dbReference type="OrthoDB" id="9837240at2"/>
<keyword evidence="2" id="KW-1185">Reference proteome</keyword>
<dbReference type="AlphaFoldDB" id="A0A2K4ZQJ8"/>
<proteinExistence type="predicted"/>
<dbReference type="EMBL" id="OFSM01000070">
    <property type="protein sequence ID" value="SOY32768.1"/>
    <property type="molecule type" value="Genomic_DNA"/>
</dbReference>
<gene>
    <name evidence="1" type="ORF">AMURIS_05534</name>
</gene>
<reference evidence="1 2" key="1">
    <citation type="submission" date="2018-01" db="EMBL/GenBank/DDBJ databases">
        <authorList>
            <person name="Gaut B.S."/>
            <person name="Morton B.R."/>
            <person name="Clegg M.T."/>
            <person name="Duvall M.R."/>
        </authorList>
    </citation>
    <scope>NUCLEOTIDE SEQUENCE [LARGE SCALE GENOMIC DNA]</scope>
    <source>
        <strain evidence="1">GP69</strain>
    </source>
</reference>
<dbReference type="Proteomes" id="UP000236311">
    <property type="component" value="Unassembled WGS sequence"/>
</dbReference>
<accession>A0A2K4ZQJ8</accession>
<protein>
    <submittedName>
        <fullName evidence="1">Uncharacterized protein</fullName>
    </submittedName>
</protein>